<protein>
    <recommendedName>
        <fullName evidence="4">DUF2066 domain-containing protein</fullName>
    </recommendedName>
</protein>
<organism evidence="2 3">
    <name type="scientific">Oceanisphaera marina</name>
    <dbReference type="NCBI Taxonomy" id="2017550"/>
    <lineage>
        <taxon>Bacteria</taxon>
        <taxon>Pseudomonadati</taxon>
        <taxon>Pseudomonadota</taxon>
        <taxon>Gammaproteobacteria</taxon>
        <taxon>Aeromonadales</taxon>
        <taxon>Aeromonadaceae</taxon>
        <taxon>Oceanisphaera</taxon>
    </lineage>
</organism>
<name>A0ABQ1IB29_9GAMM</name>
<reference evidence="3" key="1">
    <citation type="journal article" date="2019" name="Int. J. Syst. Evol. Microbiol.">
        <title>The Global Catalogue of Microorganisms (GCM) 10K type strain sequencing project: providing services to taxonomists for standard genome sequencing and annotation.</title>
        <authorList>
            <consortium name="The Broad Institute Genomics Platform"/>
            <consortium name="The Broad Institute Genome Sequencing Center for Infectious Disease"/>
            <person name="Wu L."/>
            <person name="Ma J."/>
        </authorList>
    </citation>
    <scope>NUCLEOTIDE SEQUENCE [LARGE SCALE GENOMIC DNA]</scope>
    <source>
        <strain evidence="3">CGMCC 1.15923</strain>
    </source>
</reference>
<proteinExistence type="predicted"/>
<gene>
    <name evidence="2" type="ORF">GCM10011502_00970</name>
</gene>
<dbReference type="Proteomes" id="UP000646152">
    <property type="component" value="Unassembled WGS sequence"/>
</dbReference>
<keyword evidence="1" id="KW-0732">Signal</keyword>
<evidence type="ECO:0000256" key="1">
    <source>
        <dbReference type="SAM" id="SignalP"/>
    </source>
</evidence>
<feature type="signal peptide" evidence="1">
    <location>
        <begin position="1"/>
        <end position="19"/>
    </location>
</feature>
<feature type="chain" id="PRO_5046730119" description="DUF2066 domain-containing protein" evidence="1">
    <location>
        <begin position="20"/>
        <end position="333"/>
    </location>
</feature>
<dbReference type="Pfam" id="PF09839">
    <property type="entry name" value="DUF2066"/>
    <property type="match status" value="1"/>
</dbReference>
<dbReference type="RefSeq" id="WP_188628127.1">
    <property type="nucleotide sequence ID" value="NZ_BMKE01000001.1"/>
</dbReference>
<dbReference type="EMBL" id="BMKE01000001">
    <property type="protein sequence ID" value="GGB31819.1"/>
    <property type="molecule type" value="Genomic_DNA"/>
</dbReference>
<evidence type="ECO:0000313" key="3">
    <source>
        <dbReference type="Proteomes" id="UP000646152"/>
    </source>
</evidence>
<sequence>MVKNLLLAALWVFSALATAQSVFDVTLNPAPYSRDEARLQALDIVLARLSGEQARHSWAQEEARSEISRYLQSESSGPGYQARFNGQELAALLSSAGLPFATAAKPSLLVWLRQNGQVRNEASRDWKNAAARYQQPLLWPLWDLEDHMTLNGSQAFDDKALRQASERYDADYWLAIERNDETQTAAAGRWQLFTAAQTAPLLQGRLSGNTDAVSGLMAKLNDYWARQASPSSSVLALRAENTAPPQALVTTEDAAGELTIVVSGLRQFSDSVLLERQLRALEGVESVYVVDSVGNQGRYRLSVPGSRAAILHALSGVSGLTPQGERAFSWSGS</sequence>
<dbReference type="InterPro" id="IPR018642">
    <property type="entry name" value="DUF2066"/>
</dbReference>
<keyword evidence="3" id="KW-1185">Reference proteome</keyword>
<accession>A0ABQ1IB29</accession>
<evidence type="ECO:0000313" key="2">
    <source>
        <dbReference type="EMBL" id="GGB31819.1"/>
    </source>
</evidence>
<evidence type="ECO:0008006" key="4">
    <source>
        <dbReference type="Google" id="ProtNLM"/>
    </source>
</evidence>
<comment type="caution">
    <text evidence="2">The sequence shown here is derived from an EMBL/GenBank/DDBJ whole genome shotgun (WGS) entry which is preliminary data.</text>
</comment>